<reference evidence="6 8" key="1">
    <citation type="submission" date="2016-03" db="EMBL/GenBank/DDBJ databases">
        <title>Comparative genomics of 54 Lactobacillus plantarum strains reveals genomic uncoupling from niche constraints.</title>
        <authorList>
            <person name="Martino M.E."/>
        </authorList>
    </citation>
    <scope>NUCLEOTIDE SEQUENCE [LARGE SCALE GENOMIC DNA]</scope>
    <source>
        <strain evidence="6 8">19.1</strain>
    </source>
</reference>
<comment type="caution">
    <text evidence="7">The sequence shown here is derived from an EMBL/GenBank/DDBJ whole genome shotgun (WGS) entry which is preliminary data.</text>
</comment>
<dbReference type="EMBL" id="LUXM01000028">
    <property type="protein sequence ID" value="KZU94895.1"/>
    <property type="molecule type" value="Genomic_DNA"/>
</dbReference>
<dbReference type="GO" id="GO:0009317">
    <property type="term" value="C:acetyl-CoA carboxylase complex"/>
    <property type="evidence" value="ECO:0007669"/>
    <property type="project" value="InterPro"/>
</dbReference>
<feature type="compositionally biased region" description="Polar residues" evidence="4">
    <location>
        <begin position="81"/>
        <end position="93"/>
    </location>
</feature>
<feature type="domain" description="Lipoyl-binding" evidence="5">
    <location>
        <begin position="97"/>
        <end position="183"/>
    </location>
</feature>
<dbReference type="InterPro" id="IPR011053">
    <property type="entry name" value="Single_hybrid_motif"/>
</dbReference>
<evidence type="ECO:0000256" key="2">
    <source>
        <dbReference type="ARBA" id="ARBA00023267"/>
    </source>
</evidence>
<keyword evidence="3" id="KW-0444">Lipid biosynthesis</keyword>
<dbReference type="PRINTS" id="PR01071">
    <property type="entry name" value="ACOABIOTINCC"/>
</dbReference>
<gene>
    <name evidence="6" type="ORF">Lp19_1684</name>
    <name evidence="7" type="ORF">LPJSA22_00339</name>
</gene>
<evidence type="ECO:0000313" key="6">
    <source>
        <dbReference type="EMBL" id="KZU94895.1"/>
    </source>
</evidence>
<dbReference type="InterPro" id="IPR050709">
    <property type="entry name" value="Biotin_Carboxyl_Carrier/Decarb"/>
</dbReference>
<evidence type="ECO:0000256" key="1">
    <source>
        <dbReference type="ARBA" id="ARBA00017562"/>
    </source>
</evidence>
<evidence type="ECO:0000256" key="3">
    <source>
        <dbReference type="RuleBase" id="RU364072"/>
    </source>
</evidence>
<protein>
    <recommendedName>
        <fullName evidence="1 3">Biotin carboxyl carrier protein of acetyl-CoA carboxylase</fullName>
    </recommendedName>
</protein>
<evidence type="ECO:0000313" key="7">
    <source>
        <dbReference type="EMBL" id="ODO60406.1"/>
    </source>
</evidence>
<keyword evidence="3" id="KW-0276">Fatty acid metabolism</keyword>
<sequence>MELDKIYQLMDKFEQSSLTSFEYRDQDFEIQMGKKGHGKTTVTPQPAPLPNQPVIDPTPVTPTPVSTVSTPVVAEAEPTPVATSTASNPTSVVTPDPEPEPAPIDPKECVTAPVVGIYYPAHSSEEAPYVKLGDHVSVGQQVGLIQAMQMMRPVVAKQAGTVKAFLVKNGEEVNFGQPLIQLIPDTPDDI</sequence>
<dbReference type="PATRIC" id="fig|1590.144.peg.333"/>
<dbReference type="PROSITE" id="PS50968">
    <property type="entry name" value="BIOTINYL_LIPOYL"/>
    <property type="match status" value="1"/>
</dbReference>
<dbReference type="GO" id="GO:0006633">
    <property type="term" value="P:fatty acid biosynthetic process"/>
    <property type="evidence" value="ECO:0007669"/>
    <property type="project" value="UniProtKB-UniPathway"/>
</dbReference>
<evidence type="ECO:0000313" key="8">
    <source>
        <dbReference type="Proteomes" id="UP000076882"/>
    </source>
</evidence>
<feature type="region of interest" description="Disordered" evidence="4">
    <location>
        <begin position="31"/>
        <end position="57"/>
    </location>
</feature>
<proteinExistence type="predicted"/>
<evidence type="ECO:0000259" key="5">
    <source>
        <dbReference type="PROSITE" id="PS50968"/>
    </source>
</evidence>
<dbReference type="CDD" id="cd06850">
    <property type="entry name" value="biotinyl_domain"/>
    <property type="match status" value="1"/>
</dbReference>
<dbReference type="Proteomes" id="UP000076882">
    <property type="component" value="Unassembled WGS sequence"/>
</dbReference>
<dbReference type="PANTHER" id="PTHR45266">
    <property type="entry name" value="OXALOACETATE DECARBOXYLASE ALPHA CHAIN"/>
    <property type="match status" value="1"/>
</dbReference>
<dbReference type="Pfam" id="PF00364">
    <property type="entry name" value="Biotin_lipoyl"/>
    <property type="match status" value="1"/>
</dbReference>
<dbReference type="PANTHER" id="PTHR45266:SF3">
    <property type="entry name" value="OXALOACETATE DECARBOXYLASE ALPHA CHAIN"/>
    <property type="match status" value="1"/>
</dbReference>
<organism evidence="7 9">
    <name type="scientific">Lactiplantibacillus plantarum</name>
    <name type="common">Lactobacillus plantarum</name>
    <dbReference type="NCBI Taxonomy" id="1590"/>
    <lineage>
        <taxon>Bacteria</taxon>
        <taxon>Bacillati</taxon>
        <taxon>Bacillota</taxon>
        <taxon>Bacilli</taxon>
        <taxon>Lactobacillales</taxon>
        <taxon>Lactobacillaceae</taxon>
        <taxon>Lactiplantibacillus</taxon>
    </lineage>
</organism>
<dbReference type="GeneID" id="77217007"/>
<reference evidence="7 9" key="2">
    <citation type="submission" date="2016-08" db="EMBL/GenBank/DDBJ databases">
        <title>Genome sequencing of Lactobacillus plantarum JSA22, isolated from fermented soybean paste.</title>
        <authorList>
            <person name="Choi H.S."/>
        </authorList>
    </citation>
    <scope>NUCLEOTIDE SEQUENCE [LARGE SCALE GENOMIC DNA]</scope>
    <source>
        <strain evidence="7 9">JSA22</strain>
    </source>
</reference>
<dbReference type="SUPFAM" id="SSF51230">
    <property type="entry name" value="Single hybrid motif"/>
    <property type="match status" value="1"/>
</dbReference>
<dbReference type="InterPro" id="IPR000089">
    <property type="entry name" value="Biotin_lipoyl"/>
</dbReference>
<comment type="function">
    <text evidence="3">This protein is a component of the acetyl coenzyme A carboxylase complex; first, biotin carboxylase catalyzes the carboxylation of the carrier protein and then the transcarboxylase transfers the carboxyl group to form malonyl-CoA.</text>
</comment>
<dbReference type="OMA" id="EVEYPCK"/>
<dbReference type="InterPro" id="IPR001249">
    <property type="entry name" value="AcCoA_biotinCC"/>
</dbReference>
<dbReference type="RefSeq" id="WP_003641936.1">
    <property type="nucleotide sequence ID" value="NZ_AP028145.1"/>
</dbReference>
<name>A0A0G9GLB5_LACPN</name>
<dbReference type="GO" id="GO:0003989">
    <property type="term" value="F:acetyl-CoA carboxylase activity"/>
    <property type="evidence" value="ECO:0007669"/>
    <property type="project" value="InterPro"/>
</dbReference>
<dbReference type="KEGG" id="lpb:SH83_01595"/>
<keyword evidence="2 3" id="KW-0092">Biotin</keyword>
<accession>A0A0G9GLB5</accession>
<dbReference type="AlphaFoldDB" id="A0A0G9GLB5"/>
<dbReference type="EMBL" id="MCOL01000001">
    <property type="protein sequence ID" value="ODO60406.1"/>
    <property type="molecule type" value="Genomic_DNA"/>
</dbReference>
<comment type="pathway">
    <text evidence="3">Lipid metabolism; fatty acid biosynthesis.</text>
</comment>
<keyword evidence="3" id="KW-0443">Lipid metabolism</keyword>
<dbReference type="Gene3D" id="2.40.50.100">
    <property type="match status" value="1"/>
</dbReference>
<dbReference type="UniPathway" id="UPA00094"/>
<evidence type="ECO:0000256" key="4">
    <source>
        <dbReference type="SAM" id="MobiDB-lite"/>
    </source>
</evidence>
<feature type="region of interest" description="Disordered" evidence="4">
    <location>
        <begin position="76"/>
        <end position="104"/>
    </location>
</feature>
<evidence type="ECO:0000313" key="9">
    <source>
        <dbReference type="Proteomes" id="UP000094892"/>
    </source>
</evidence>
<keyword evidence="3" id="KW-0275">Fatty acid biosynthesis</keyword>
<dbReference type="Proteomes" id="UP000094892">
    <property type="component" value="Unassembled WGS sequence"/>
</dbReference>